<dbReference type="EMBL" id="NMPR01000214">
    <property type="protein sequence ID" value="KAA8628013.1"/>
    <property type="molecule type" value="Genomic_DNA"/>
</dbReference>
<organism evidence="2 3">
    <name type="scientific">Sordaria macrospora</name>
    <dbReference type="NCBI Taxonomy" id="5147"/>
    <lineage>
        <taxon>Eukaryota</taxon>
        <taxon>Fungi</taxon>
        <taxon>Dikarya</taxon>
        <taxon>Ascomycota</taxon>
        <taxon>Pezizomycotina</taxon>
        <taxon>Sordariomycetes</taxon>
        <taxon>Sordariomycetidae</taxon>
        <taxon>Sordariales</taxon>
        <taxon>Sordariaceae</taxon>
        <taxon>Sordaria</taxon>
    </lineage>
</organism>
<reference evidence="2 3" key="1">
    <citation type="submission" date="2017-07" db="EMBL/GenBank/DDBJ databases">
        <title>Genome sequence of the Sordaria macrospora wild type strain R19027.</title>
        <authorList>
            <person name="Nowrousian M."/>
            <person name="Teichert I."/>
            <person name="Kueck U."/>
        </authorList>
    </citation>
    <scope>NUCLEOTIDE SEQUENCE [LARGE SCALE GENOMIC DNA]</scope>
    <source>
        <strain evidence="2 3">R19027</strain>
        <tissue evidence="2">Mycelium</tissue>
    </source>
</reference>
<dbReference type="PANTHER" id="PTHR35910">
    <property type="entry name" value="2EXR DOMAIN-CONTAINING PROTEIN"/>
    <property type="match status" value="1"/>
</dbReference>
<comment type="caution">
    <text evidence="2">The sequence shown here is derived from an EMBL/GenBank/DDBJ whole genome shotgun (WGS) entry which is preliminary data.</text>
</comment>
<dbReference type="PANTHER" id="PTHR35910:SF1">
    <property type="entry name" value="2EXR DOMAIN-CONTAINING PROTEIN"/>
    <property type="match status" value="1"/>
</dbReference>
<protein>
    <recommendedName>
        <fullName evidence="1">2EXR domain-containing protein</fullName>
    </recommendedName>
</protein>
<gene>
    <name evidence="2" type="ORF">SMACR_06153</name>
</gene>
<dbReference type="Pfam" id="PF20150">
    <property type="entry name" value="2EXR"/>
    <property type="match status" value="1"/>
</dbReference>
<evidence type="ECO:0000259" key="1">
    <source>
        <dbReference type="Pfam" id="PF20150"/>
    </source>
</evidence>
<evidence type="ECO:0000313" key="2">
    <source>
        <dbReference type="EMBL" id="KAA8628013.1"/>
    </source>
</evidence>
<name>A0A8S8ZD76_SORMA</name>
<dbReference type="Proteomes" id="UP000433876">
    <property type="component" value="Unassembled WGS sequence"/>
</dbReference>
<dbReference type="VEuPathDB" id="FungiDB:SMAC_06153"/>
<accession>A0A8S8ZD76</accession>
<dbReference type="InterPro" id="IPR045518">
    <property type="entry name" value="2EXR"/>
</dbReference>
<sequence>MAVEPRTVSIRFAYGPPLDPADSEQYYTRVVSPTPVPAPLQTCAEARYLGLYQRVSAADHFPCSDPEPEPYNNRRYFWLNWDVDMIDIHDYPFAAFNRIVPMIKRLRFQSGFYEFIRDRDDYWWYQLKWLDHIFPKVEEMQIVCAPGCKVED</sequence>
<dbReference type="AlphaFoldDB" id="A0A8S8ZD76"/>
<evidence type="ECO:0000313" key="3">
    <source>
        <dbReference type="Proteomes" id="UP000433876"/>
    </source>
</evidence>
<proteinExistence type="predicted"/>
<feature type="domain" description="2EXR" evidence="1">
    <location>
        <begin position="2"/>
        <end position="86"/>
    </location>
</feature>